<feature type="domain" description="Bacterial bifunctional deaminase-reductase C-terminal" evidence="1">
    <location>
        <begin position="18"/>
        <end position="148"/>
    </location>
</feature>
<proteinExistence type="predicted"/>
<dbReference type="PANTHER" id="PTHR38011:SF11">
    <property type="entry name" value="2,5-DIAMINO-6-RIBOSYLAMINO-4(3H)-PYRIMIDINONE 5'-PHOSPHATE REDUCTASE"/>
    <property type="match status" value="1"/>
</dbReference>
<gene>
    <name evidence="2" type="ORF">RU97_GL001102</name>
</gene>
<dbReference type="Gene3D" id="3.40.430.10">
    <property type="entry name" value="Dihydrofolate Reductase, subunit A"/>
    <property type="match status" value="1"/>
</dbReference>
<dbReference type="AlphaFoldDB" id="A0A1L8RIC7"/>
<dbReference type="EMBL" id="JXKH01000002">
    <property type="protein sequence ID" value="OJG19531.1"/>
    <property type="molecule type" value="Genomic_DNA"/>
</dbReference>
<keyword evidence="3" id="KW-1185">Reference proteome</keyword>
<reference evidence="2 3" key="1">
    <citation type="submission" date="2014-12" db="EMBL/GenBank/DDBJ databases">
        <title>Draft genome sequences of 29 type strains of Enterococci.</title>
        <authorList>
            <person name="Zhong Z."/>
            <person name="Sun Z."/>
            <person name="Liu W."/>
            <person name="Zhang W."/>
            <person name="Zhang H."/>
        </authorList>
    </citation>
    <scope>NUCLEOTIDE SEQUENCE [LARGE SCALE GENOMIC DNA]</scope>
    <source>
        <strain evidence="2 3">DSM 17029</strain>
    </source>
</reference>
<dbReference type="InterPro" id="IPR050765">
    <property type="entry name" value="Riboflavin_Biosynth_HTPR"/>
</dbReference>
<dbReference type="STRING" id="214095.RU97_GL001102"/>
<dbReference type="InterPro" id="IPR002734">
    <property type="entry name" value="RibDG_C"/>
</dbReference>
<accession>A0A1L8RIC7</accession>
<organism evidence="2 3">
    <name type="scientific">Enterococcus canis</name>
    <dbReference type="NCBI Taxonomy" id="214095"/>
    <lineage>
        <taxon>Bacteria</taxon>
        <taxon>Bacillati</taxon>
        <taxon>Bacillota</taxon>
        <taxon>Bacilli</taxon>
        <taxon>Lactobacillales</taxon>
        <taxon>Enterococcaceae</taxon>
        <taxon>Enterococcus</taxon>
    </lineage>
</organism>
<comment type="caution">
    <text evidence="2">The sequence shown here is derived from an EMBL/GenBank/DDBJ whole genome shotgun (WGS) entry which is preliminary data.</text>
</comment>
<dbReference type="GO" id="GO:0008703">
    <property type="term" value="F:5-amino-6-(5-phosphoribosylamino)uracil reductase activity"/>
    <property type="evidence" value="ECO:0007669"/>
    <property type="project" value="InterPro"/>
</dbReference>
<dbReference type="PANTHER" id="PTHR38011">
    <property type="entry name" value="DIHYDROFOLATE REDUCTASE FAMILY PROTEIN (AFU_ORTHOLOGUE AFUA_8G06820)"/>
    <property type="match status" value="1"/>
</dbReference>
<dbReference type="InterPro" id="IPR024072">
    <property type="entry name" value="DHFR-like_dom_sf"/>
</dbReference>
<evidence type="ECO:0000259" key="1">
    <source>
        <dbReference type="Pfam" id="PF01872"/>
    </source>
</evidence>
<protein>
    <submittedName>
        <fullName evidence="2">Dihydrofolate reductase</fullName>
    </submittedName>
</protein>
<dbReference type="Pfam" id="PF01872">
    <property type="entry name" value="RibD_C"/>
    <property type="match status" value="1"/>
</dbReference>
<dbReference type="GO" id="GO:0009231">
    <property type="term" value="P:riboflavin biosynthetic process"/>
    <property type="evidence" value="ECO:0007669"/>
    <property type="project" value="InterPro"/>
</dbReference>
<name>A0A1L8RIC7_9ENTE</name>
<dbReference type="SUPFAM" id="SSF53597">
    <property type="entry name" value="Dihydrofolate reductase-like"/>
    <property type="match status" value="1"/>
</dbReference>
<sequence>MATSDDQLEWLFNTAGGDQTDYADFEKSLDTTVMGRVTYEEAKRMVGTDVLYPNMTNYVFSRTMQDFPDAIGVNEDPVSFLKELKEQTGKNIWIVGGGQLLKPILEADLIDEWWIQIAPVLLGEGKPLFEVGSYQRRLQLVEIKQFDQFVELHYQRQG</sequence>
<evidence type="ECO:0000313" key="3">
    <source>
        <dbReference type="Proteomes" id="UP000181884"/>
    </source>
</evidence>
<evidence type="ECO:0000313" key="2">
    <source>
        <dbReference type="EMBL" id="OJG19531.1"/>
    </source>
</evidence>
<dbReference type="Proteomes" id="UP000181884">
    <property type="component" value="Unassembled WGS sequence"/>
</dbReference>